<dbReference type="GO" id="GO:0000155">
    <property type="term" value="F:phosphorelay sensor kinase activity"/>
    <property type="evidence" value="ECO:0007669"/>
    <property type="project" value="InterPro"/>
</dbReference>
<dbReference type="KEGG" id="shd:SUTH_03188"/>
<feature type="transmembrane region" description="Helical" evidence="6">
    <location>
        <begin position="111"/>
        <end position="143"/>
    </location>
</feature>
<protein>
    <recommendedName>
        <fullName evidence="2">histidine kinase</fullName>
        <ecNumber evidence="2">2.7.13.3</ecNumber>
    </recommendedName>
</protein>
<gene>
    <name evidence="8" type="ORF">SUTH_03188</name>
</gene>
<dbReference type="AlphaFoldDB" id="W0SJP9"/>
<keyword evidence="6" id="KW-1133">Transmembrane helix</keyword>
<dbReference type="InterPro" id="IPR004358">
    <property type="entry name" value="Sig_transdc_His_kin-like_C"/>
</dbReference>
<dbReference type="GO" id="GO:0009927">
    <property type="term" value="F:histidine phosphotransfer kinase activity"/>
    <property type="evidence" value="ECO:0007669"/>
    <property type="project" value="TreeGrafter"/>
</dbReference>
<accession>W0SJP9</accession>
<dbReference type="PROSITE" id="PS50109">
    <property type="entry name" value="HIS_KIN"/>
    <property type="match status" value="1"/>
</dbReference>
<dbReference type="Pfam" id="PF02518">
    <property type="entry name" value="HATPase_c"/>
    <property type="match status" value="1"/>
</dbReference>
<dbReference type="InterPro" id="IPR036890">
    <property type="entry name" value="HATPase_C_sf"/>
</dbReference>
<evidence type="ECO:0000313" key="8">
    <source>
        <dbReference type="EMBL" id="BAO30961.1"/>
    </source>
</evidence>
<evidence type="ECO:0000259" key="7">
    <source>
        <dbReference type="PROSITE" id="PS50109"/>
    </source>
</evidence>
<evidence type="ECO:0000313" key="9">
    <source>
        <dbReference type="Proteomes" id="UP000031637"/>
    </source>
</evidence>
<dbReference type="InterPro" id="IPR003594">
    <property type="entry name" value="HATPase_dom"/>
</dbReference>
<dbReference type="InterPro" id="IPR003661">
    <property type="entry name" value="HisK_dim/P_dom"/>
</dbReference>
<evidence type="ECO:0000256" key="1">
    <source>
        <dbReference type="ARBA" id="ARBA00000085"/>
    </source>
</evidence>
<dbReference type="STRING" id="1223802.SUTH_03188"/>
<keyword evidence="6" id="KW-0472">Membrane</keyword>
<keyword evidence="5 8" id="KW-0418">Kinase</keyword>
<dbReference type="RefSeq" id="WP_052473710.1">
    <property type="nucleotide sequence ID" value="NZ_AP012547.1"/>
</dbReference>
<dbReference type="EC" id="2.7.13.3" evidence="2"/>
<dbReference type="SMART" id="SM00387">
    <property type="entry name" value="HATPase_c"/>
    <property type="match status" value="1"/>
</dbReference>
<evidence type="ECO:0000256" key="5">
    <source>
        <dbReference type="ARBA" id="ARBA00022777"/>
    </source>
</evidence>
<keyword evidence="9" id="KW-1185">Reference proteome</keyword>
<dbReference type="SUPFAM" id="SSF55874">
    <property type="entry name" value="ATPase domain of HSP90 chaperone/DNA topoisomerase II/histidine kinase"/>
    <property type="match status" value="1"/>
</dbReference>
<dbReference type="OrthoDB" id="8552871at2"/>
<keyword evidence="3" id="KW-0597">Phosphoprotein</keyword>
<feature type="transmembrane region" description="Helical" evidence="6">
    <location>
        <begin position="53"/>
        <end position="72"/>
    </location>
</feature>
<evidence type="ECO:0000256" key="2">
    <source>
        <dbReference type="ARBA" id="ARBA00012438"/>
    </source>
</evidence>
<dbReference type="Pfam" id="PF00512">
    <property type="entry name" value="HisKA"/>
    <property type="match status" value="1"/>
</dbReference>
<dbReference type="EMBL" id="AP012547">
    <property type="protein sequence ID" value="BAO30961.1"/>
    <property type="molecule type" value="Genomic_DNA"/>
</dbReference>
<dbReference type="Proteomes" id="UP000031637">
    <property type="component" value="Chromosome"/>
</dbReference>
<keyword evidence="6" id="KW-0812">Transmembrane</keyword>
<dbReference type="InterPro" id="IPR005467">
    <property type="entry name" value="His_kinase_dom"/>
</dbReference>
<organism evidence="8 9">
    <name type="scientific">Sulfuritalea hydrogenivorans sk43H</name>
    <dbReference type="NCBI Taxonomy" id="1223802"/>
    <lineage>
        <taxon>Bacteria</taxon>
        <taxon>Pseudomonadati</taxon>
        <taxon>Pseudomonadota</taxon>
        <taxon>Betaproteobacteria</taxon>
        <taxon>Nitrosomonadales</taxon>
        <taxon>Sterolibacteriaceae</taxon>
        <taxon>Sulfuritalea</taxon>
    </lineage>
</organism>
<dbReference type="InterPro" id="IPR036097">
    <property type="entry name" value="HisK_dim/P_sf"/>
</dbReference>
<feature type="transmembrane region" description="Helical" evidence="6">
    <location>
        <begin position="25"/>
        <end position="46"/>
    </location>
</feature>
<sequence>MNVITWLVPPNARDDARKDTRHRGIAKALLTISLVATLMLVGILLVSGRLPPAQYVLFAAGIVTPILGAVLIRVTADITLGLILTNIGGIVIVGIWAFISGGINSIALPGFLANLALLSTFGNVAILLVTGVAMAVALVLLYFATVLNWLPASIVSPAEMPGLMLTSMLGSAMMVVLAGVTVARGRAQVKAHLREALHAAEQAARAKAVFLRSMGQEFRTPLNTVIGFAEQLAADRQAPLGPAQQNGVGHILTAGQHLGDLLTQVLEMSRIEAGEQTLNIEPVRIDQAVGPCLSIIELEARQRGVALVDECDAHAGSLVWADRVLLRQVLLNLLSNAVKFNRRGGTVTLSCEPAGAAYLRIGIADTGAGIPASRRGELFQPFSRLGLEEGTSQGAGLGLVMSKRLVERMRGRIGCESVEGLGSTFWVELPLAETPAARA</sequence>
<dbReference type="PANTHER" id="PTHR43047:SF72">
    <property type="entry name" value="OSMOSENSING HISTIDINE PROTEIN KINASE SLN1"/>
    <property type="match status" value="1"/>
</dbReference>
<evidence type="ECO:0000256" key="6">
    <source>
        <dbReference type="SAM" id="Phobius"/>
    </source>
</evidence>
<comment type="catalytic activity">
    <reaction evidence="1">
        <text>ATP + protein L-histidine = ADP + protein N-phospho-L-histidine.</text>
        <dbReference type="EC" id="2.7.13.3"/>
    </reaction>
</comment>
<dbReference type="SUPFAM" id="SSF47384">
    <property type="entry name" value="Homodimeric domain of signal transducing histidine kinase"/>
    <property type="match status" value="1"/>
</dbReference>
<evidence type="ECO:0000256" key="4">
    <source>
        <dbReference type="ARBA" id="ARBA00022679"/>
    </source>
</evidence>
<dbReference type="Gene3D" id="1.10.287.130">
    <property type="match status" value="1"/>
</dbReference>
<dbReference type="PRINTS" id="PR00344">
    <property type="entry name" value="BCTRLSENSOR"/>
</dbReference>
<reference evidence="8 9" key="1">
    <citation type="journal article" date="2014" name="Syst. Appl. Microbiol.">
        <title>Complete genomes of freshwater sulfur oxidizers Sulfuricella denitrificans skB26 and Sulfuritalea hydrogenivorans sk43H: genetic insights into the sulfur oxidation pathway of betaproteobacteria.</title>
        <authorList>
            <person name="Watanabe T."/>
            <person name="Kojima H."/>
            <person name="Fukui M."/>
        </authorList>
    </citation>
    <scope>NUCLEOTIDE SEQUENCE [LARGE SCALE GENOMIC DNA]</scope>
    <source>
        <strain evidence="8">DSM22779</strain>
    </source>
</reference>
<feature type="transmembrane region" description="Helical" evidence="6">
    <location>
        <begin position="163"/>
        <end position="183"/>
    </location>
</feature>
<dbReference type="CDD" id="cd00082">
    <property type="entry name" value="HisKA"/>
    <property type="match status" value="1"/>
</dbReference>
<name>W0SJP9_9PROT</name>
<evidence type="ECO:0000256" key="3">
    <source>
        <dbReference type="ARBA" id="ARBA00022553"/>
    </source>
</evidence>
<dbReference type="SMART" id="SM00388">
    <property type="entry name" value="HisKA"/>
    <property type="match status" value="1"/>
</dbReference>
<dbReference type="HOGENOM" id="CLU_648720_0_0_4"/>
<keyword evidence="4" id="KW-0808">Transferase</keyword>
<dbReference type="GO" id="GO:0005886">
    <property type="term" value="C:plasma membrane"/>
    <property type="evidence" value="ECO:0007669"/>
    <property type="project" value="TreeGrafter"/>
</dbReference>
<feature type="domain" description="Histidine kinase" evidence="7">
    <location>
        <begin position="213"/>
        <end position="433"/>
    </location>
</feature>
<dbReference type="Gene3D" id="3.30.565.10">
    <property type="entry name" value="Histidine kinase-like ATPase, C-terminal domain"/>
    <property type="match status" value="1"/>
</dbReference>
<proteinExistence type="predicted"/>
<dbReference type="PANTHER" id="PTHR43047">
    <property type="entry name" value="TWO-COMPONENT HISTIDINE PROTEIN KINASE"/>
    <property type="match status" value="1"/>
</dbReference>